<feature type="compositionally biased region" description="Low complexity" evidence="12">
    <location>
        <begin position="615"/>
        <end position="629"/>
    </location>
</feature>
<keyword evidence="10 13" id="KW-0472">Membrane</keyword>
<organism evidence="17 18">
    <name type="scientific">Candidatus Nitronauta litoralis</name>
    <dbReference type="NCBI Taxonomy" id="2705533"/>
    <lineage>
        <taxon>Bacteria</taxon>
        <taxon>Pseudomonadati</taxon>
        <taxon>Nitrospinota/Tectimicrobiota group</taxon>
        <taxon>Nitrospinota</taxon>
        <taxon>Nitrospinia</taxon>
        <taxon>Nitrospinales</taxon>
        <taxon>Nitrospinaceae</taxon>
        <taxon>Candidatus Nitronauta</taxon>
    </lineage>
</organism>
<feature type="domain" description="Response regulatory" evidence="15">
    <location>
        <begin position="483"/>
        <end position="599"/>
    </location>
</feature>
<dbReference type="Pfam" id="PF00512">
    <property type="entry name" value="HisKA"/>
    <property type="match status" value="1"/>
</dbReference>
<comment type="subcellular location">
    <subcellularLocation>
        <location evidence="2">Membrane</location>
    </subcellularLocation>
</comment>
<keyword evidence="8" id="KW-0067">ATP-binding</keyword>
<evidence type="ECO:0000256" key="10">
    <source>
        <dbReference type="ARBA" id="ARBA00023136"/>
    </source>
</evidence>
<evidence type="ECO:0000313" key="17">
    <source>
        <dbReference type="EMBL" id="QPJ60852.1"/>
    </source>
</evidence>
<evidence type="ECO:0000256" key="12">
    <source>
        <dbReference type="SAM" id="MobiDB-lite"/>
    </source>
</evidence>
<sequence>MAISVFNFIYFPAIYKNQAIKNLENHVRNTANLLALSTATSLELIELESIGVAIDLAKEDPRLAYLGIFNSKNKPIAEFSPGNEKPDIKNLLQKLGTVNDGNFIFYSTPIEYKSHYHGRILLGYSLEKLSESLLNYQLKTFYITLFIFALGLMVSIIFCNNNTKPLVQLAQATDEISKGNLEVTLPKIKSHDEIGTLAQSFNTMVRNLQQSIEEREKTQLELEKARKLAESSSKAKSVFLANMSHEIRTPMNAILGYSQLLLMNRNLDKKSLEPINVINSSANNLLELINDILDISKIEAGQLELHKVDFDLKELLNGLSMMFKIRCQEKKIEWNIKGVEGTGLMVNGDEGKIRQVLTNLLGNAVKFTDSGEISLTLENLGKNRYRFEVTDTGQGIPQEAQEEIFKPFRQDREGIKKGGTGLGLAISKKQLEMMNSPLLLKSIVGKGSEFSFALTLPPATKRVPARQKRFDGFMRLPEDLKITALVVDDILANRSLLSQMLQKTGAEVIEAENGEQALDQVKKTKPDIIYLDIRMPVMGGEEFMKEAINIFGPDHLKIVVVSASVLEHERERYRKLGCNNIIKKPFRYGAIVESLTKVLGINLEPVQESNKTKFSKQNSSSSVNGDSHSPFTGSIPNSIHTRLLEIARSRNITKLKKVLPELKDLGSEYKPLHDQLMKLARSYDTEAILSLLEKTAKH</sequence>
<dbReference type="InterPro" id="IPR005467">
    <property type="entry name" value="His_kinase_dom"/>
</dbReference>
<dbReference type="PROSITE" id="PS50110">
    <property type="entry name" value="RESPONSE_REGULATORY"/>
    <property type="match status" value="1"/>
</dbReference>
<dbReference type="InterPro" id="IPR036097">
    <property type="entry name" value="HisK_dim/P_sf"/>
</dbReference>
<keyword evidence="5" id="KW-0808">Transferase</keyword>
<dbReference type="PRINTS" id="PR00344">
    <property type="entry name" value="BCTRLSENSOR"/>
</dbReference>
<dbReference type="CDD" id="cd17546">
    <property type="entry name" value="REC_hyHK_CKI1_RcsC-like"/>
    <property type="match status" value="1"/>
</dbReference>
<dbReference type="KEGG" id="nli:G3M70_02690"/>
<dbReference type="SMART" id="SM00304">
    <property type="entry name" value="HAMP"/>
    <property type="match status" value="1"/>
</dbReference>
<dbReference type="CDD" id="cd06225">
    <property type="entry name" value="HAMP"/>
    <property type="match status" value="1"/>
</dbReference>
<proteinExistence type="predicted"/>
<keyword evidence="13" id="KW-0812">Transmembrane</keyword>
<dbReference type="SMART" id="SM00448">
    <property type="entry name" value="REC"/>
    <property type="match status" value="1"/>
</dbReference>
<dbReference type="PROSITE" id="PS50109">
    <property type="entry name" value="HIS_KIN"/>
    <property type="match status" value="1"/>
</dbReference>
<feature type="domain" description="HAMP" evidence="16">
    <location>
        <begin position="160"/>
        <end position="213"/>
    </location>
</feature>
<evidence type="ECO:0000259" key="16">
    <source>
        <dbReference type="PROSITE" id="PS50885"/>
    </source>
</evidence>
<keyword evidence="13" id="KW-1133">Transmembrane helix</keyword>
<dbReference type="GO" id="GO:0016020">
    <property type="term" value="C:membrane"/>
    <property type="evidence" value="ECO:0007669"/>
    <property type="project" value="UniProtKB-SubCell"/>
</dbReference>
<dbReference type="Proteomes" id="UP000594688">
    <property type="component" value="Chromosome"/>
</dbReference>
<dbReference type="InterPro" id="IPR003660">
    <property type="entry name" value="HAMP_dom"/>
</dbReference>
<evidence type="ECO:0000256" key="7">
    <source>
        <dbReference type="ARBA" id="ARBA00022777"/>
    </source>
</evidence>
<dbReference type="SMART" id="SM00388">
    <property type="entry name" value="HisKA"/>
    <property type="match status" value="1"/>
</dbReference>
<dbReference type="SMART" id="SM00387">
    <property type="entry name" value="HATPase_c"/>
    <property type="match status" value="1"/>
</dbReference>
<dbReference type="PROSITE" id="PS50885">
    <property type="entry name" value="HAMP"/>
    <property type="match status" value="1"/>
</dbReference>
<feature type="region of interest" description="Disordered" evidence="12">
    <location>
        <begin position="609"/>
        <end position="632"/>
    </location>
</feature>
<dbReference type="InterPro" id="IPR004358">
    <property type="entry name" value="Sig_transdc_His_kin-like_C"/>
</dbReference>
<dbReference type="GO" id="GO:0000155">
    <property type="term" value="F:phosphorelay sensor kinase activity"/>
    <property type="evidence" value="ECO:0007669"/>
    <property type="project" value="InterPro"/>
</dbReference>
<dbReference type="InterPro" id="IPR003594">
    <property type="entry name" value="HATPase_dom"/>
</dbReference>
<dbReference type="PANTHER" id="PTHR45339">
    <property type="entry name" value="HYBRID SIGNAL TRANSDUCTION HISTIDINE KINASE J"/>
    <property type="match status" value="1"/>
</dbReference>
<dbReference type="GO" id="GO:0005524">
    <property type="term" value="F:ATP binding"/>
    <property type="evidence" value="ECO:0007669"/>
    <property type="project" value="UniProtKB-KW"/>
</dbReference>
<dbReference type="Pfam" id="PF00672">
    <property type="entry name" value="HAMP"/>
    <property type="match status" value="1"/>
</dbReference>
<dbReference type="InterPro" id="IPR001789">
    <property type="entry name" value="Sig_transdc_resp-reg_receiver"/>
</dbReference>
<keyword evidence="7" id="KW-0418">Kinase</keyword>
<evidence type="ECO:0000259" key="15">
    <source>
        <dbReference type="PROSITE" id="PS50110"/>
    </source>
</evidence>
<dbReference type="SUPFAM" id="SSF158472">
    <property type="entry name" value="HAMP domain-like"/>
    <property type="match status" value="1"/>
</dbReference>
<evidence type="ECO:0000256" key="13">
    <source>
        <dbReference type="SAM" id="Phobius"/>
    </source>
</evidence>
<keyword evidence="4 11" id="KW-0597">Phosphoprotein</keyword>
<comment type="catalytic activity">
    <reaction evidence="1">
        <text>ATP + protein L-histidine = ADP + protein N-phospho-L-histidine.</text>
        <dbReference type="EC" id="2.7.13.3"/>
    </reaction>
</comment>
<feature type="modified residue" description="4-aspartylphosphate" evidence="11">
    <location>
        <position position="532"/>
    </location>
</feature>
<dbReference type="Pfam" id="PF00072">
    <property type="entry name" value="Response_reg"/>
    <property type="match status" value="1"/>
</dbReference>
<evidence type="ECO:0000256" key="8">
    <source>
        <dbReference type="ARBA" id="ARBA00022840"/>
    </source>
</evidence>
<dbReference type="Gene3D" id="1.10.287.130">
    <property type="match status" value="1"/>
</dbReference>
<evidence type="ECO:0000313" key="18">
    <source>
        <dbReference type="Proteomes" id="UP000594688"/>
    </source>
</evidence>
<feature type="transmembrane region" description="Helical" evidence="13">
    <location>
        <begin position="140"/>
        <end position="158"/>
    </location>
</feature>
<evidence type="ECO:0000256" key="3">
    <source>
        <dbReference type="ARBA" id="ARBA00012438"/>
    </source>
</evidence>
<dbReference type="SUPFAM" id="SSF47384">
    <property type="entry name" value="Homodimeric domain of signal transducing histidine kinase"/>
    <property type="match status" value="1"/>
</dbReference>
<evidence type="ECO:0000256" key="4">
    <source>
        <dbReference type="ARBA" id="ARBA00022553"/>
    </source>
</evidence>
<keyword evidence="6" id="KW-0547">Nucleotide-binding</keyword>
<dbReference type="SUPFAM" id="SSF55874">
    <property type="entry name" value="ATPase domain of HSP90 chaperone/DNA topoisomerase II/histidine kinase"/>
    <property type="match status" value="1"/>
</dbReference>
<dbReference type="FunFam" id="1.10.287.130:FF:000038">
    <property type="entry name" value="Sensory transduction histidine kinase"/>
    <property type="match status" value="1"/>
</dbReference>
<evidence type="ECO:0000256" key="9">
    <source>
        <dbReference type="ARBA" id="ARBA00023012"/>
    </source>
</evidence>
<accession>A0A7T0BU46</accession>
<reference evidence="17 18" key="1">
    <citation type="submission" date="2020-02" db="EMBL/GenBank/DDBJ databases">
        <title>Genomic and physiological characterization of two novel Nitrospinaceae genera.</title>
        <authorList>
            <person name="Mueller A.J."/>
            <person name="Jung M.-Y."/>
            <person name="Strachan C.R."/>
            <person name="Herbold C.W."/>
            <person name="Kirkegaard R.H."/>
            <person name="Daims H."/>
        </authorList>
    </citation>
    <scope>NUCLEOTIDE SEQUENCE [LARGE SCALE GENOMIC DNA]</scope>
    <source>
        <strain evidence="17">EB</strain>
    </source>
</reference>
<dbReference type="CDD" id="cd16922">
    <property type="entry name" value="HATPase_EvgS-ArcB-TorS-like"/>
    <property type="match status" value="1"/>
</dbReference>
<keyword evidence="9" id="KW-0902">Two-component regulatory system</keyword>
<protein>
    <recommendedName>
        <fullName evidence="3">histidine kinase</fullName>
        <ecNumber evidence="3">2.7.13.3</ecNumber>
    </recommendedName>
</protein>
<dbReference type="AlphaFoldDB" id="A0A7T0BU46"/>
<evidence type="ECO:0000256" key="11">
    <source>
        <dbReference type="PROSITE-ProRule" id="PRU00169"/>
    </source>
</evidence>
<dbReference type="SUPFAM" id="SSF52172">
    <property type="entry name" value="CheY-like"/>
    <property type="match status" value="1"/>
</dbReference>
<feature type="domain" description="Histidine kinase" evidence="14">
    <location>
        <begin position="242"/>
        <end position="458"/>
    </location>
</feature>
<dbReference type="EMBL" id="CP048685">
    <property type="protein sequence ID" value="QPJ60852.1"/>
    <property type="molecule type" value="Genomic_DNA"/>
</dbReference>
<evidence type="ECO:0000256" key="2">
    <source>
        <dbReference type="ARBA" id="ARBA00004370"/>
    </source>
</evidence>
<name>A0A7T0BU46_9BACT</name>
<dbReference type="Gene3D" id="3.30.565.10">
    <property type="entry name" value="Histidine kinase-like ATPase, C-terminal domain"/>
    <property type="match status" value="1"/>
</dbReference>
<evidence type="ECO:0000256" key="5">
    <source>
        <dbReference type="ARBA" id="ARBA00022679"/>
    </source>
</evidence>
<dbReference type="Pfam" id="PF02518">
    <property type="entry name" value="HATPase_c"/>
    <property type="match status" value="1"/>
</dbReference>
<dbReference type="EC" id="2.7.13.3" evidence="3"/>
<dbReference type="InterPro" id="IPR036890">
    <property type="entry name" value="HATPase_C_sf"/>
</dbReference>
<evidence type="ECO:0000256" key="6">
    <source>
        <dbReference type="ARBA" id="ARBA00022741"/>
    </source>
</evidence>
<evidence type="ECO:0000259" key="14">
    <source>
        <dbReference type="PROSITE" id="PS50109"/>
    </source>
</evidence>
<dbReference type="InterPro" id="IPR011006">
    <property type="entry name" value="CheY-like_superfamily"/>
</dbReference>
<dbReference type="Gene3D" id="6.10.340.10">
    <property type="match status" value="1"/>
</dbReference>
<gene>
    <name evidence="17" type="ORF">G3M70_02690</name>
</gene>
<dbReference type="PANTHER" id="PTHR45339:SF5">
    <property type="entry name" value="HISTIDINE KINASE"/>
    <property type="match status" value="1"/>
</dbReference>
<dbReference type="CDD" id="cd00082">
    <property type="entry name" value="HisKA"/>
    <property type="match status" value="1"/>
</dbReference>
<evidence type="ECO:0000256" key="1">
    <source>
        <dbReference type="ARBA" id="ARBA00000085"/>
    </source>
</evidence>
<dbReference type="InterPro" id="IPR003661">
    <property type="entry name" value="HisK_dim/P_dom"/>
</dbReference>
<dbReference type="Gene3D" id="3.40.50.2300">
    <property type="match status" value="1"/>
</dbReference>